<dbReference type="AlphaFoldDB" id="A0A2P6N4R4"/>
<evidence type="ECO:0000313" key="6">
    <source>
        <dbReference type="Proteomes" id="UP000241769"/>
    </source>
</evidence>
<dbReference type="SMART" id="SM00326">
    <property type="entry name" value="SH3"/>
    <property type="match status" value="1"/>
</dbReference>
<dbReference type="PROSITE" id="PS50002">
    <property type="entry name" value="SH3"/>
    <property type="match status" value="1"/>
</dbReference>
<feature type="region of interest" description="Disordered" evidence="3">
    <location>
        <begin position="336"/>
        <end position="411"/>
    </location>
</feature>
<dbReference type="InterPro" id="IPR036028">
    <property type="entry name" value="SH3-like_dom_sf"/>
</dbReference>
<gene>
    <name evidence="5" type="ORF">PROFUN_13239</name>
</gene>
<feature type="domain" description="SH3" evidence="4">
    <location>
        <begin position="436"/>
        <end position="496"/>
    </location>
</feature>
<dbReference type="EMBL" id="MDYQ01000204">
    <property type="protein sequence ID" value="PRP78945.1"/>
    <property type="molecule type" value="Genomic_DNA"/>
</dbReference>
<dbReference type="Gene3D" id="2.30.30.40">
    <property type="entry name" value="SH3 Domains"/>
    <property type="match status" value="1"/>
</dbReference>
<sequence length="544" mass="60216">MTFPKCVSATSRGIFRVIQLSSKGGREPPPVRSKLQMWQNAQQQSTSSADLRQTVNPNSPSRQDRFKNAMQKFNQPTAPANDPTSLTQSKRFSLNRKGSSEEPMPLRPSRPTKDTPSSSTLRISRNSNEVKKAFNPLPLPPQGKSIPSTTLPGNSSEISSRTTPAPPPAQKRPLVRTPTGPTTTSQTKQEVQPPALLPKPSPNLNSPSLTNPNLNSPSLTAPTTPMAGQANSVTSPPPSNSSPPSNERQAYSSVTDNGDSALMRTSFSSFRNHFSDFASTFRMKREDSQNGLKRNTIVLTRNEEIVPQIVPTVVSPVVQMMKWTIPMYNHPFEESDEEEEILLSQVPNRPPPLPPVVRKDSDASANPVVVNQAVTNHPAKGQTLEPPNADDKTSNDPRDRANSSDRTKPTSEKLDVLFQALVVAAEKEKPTTKKEDENTICIALYDFQSRTEFELDVRADDEIALLSQEGEWTRGYNVRTKKTGYIPSNYVEETERTVNIRQIAQYELSDSSFSRMYHARCHVNNRGAILGPNSPETPNRAKRQ</sequence>
<proteinExistence type="predicted"/>
<keyword evidence="1 2" id="KW-0728">SH3 domain</keyword>
<comment type="caution">
    <text evidence="5">The sequence shown here is derived from an EMBL/GenBank/DDBJ whole genome shotgun (WGS) entry which is preliminary data.</text>
</comment>
<keyword evidence="6" id="KW-1185">Reference proteome</keyword>
<dbReference type="Pfam" id="PF00018">
    <property type="entry name" value="SH3_1"/>
    <property type="match status" value="1"/>
</dbReference>
<accession>A0A2P6N4R4</accession>
<dbReference type="SUPFAM" id="SSF50044">
    <property type="entry name" value="SH3-domain"/>
    <property type="match status" value="1"/>
</dbReference>
<dbReference type="Proteomes" id="UP000241769">
    <property type="component" value="Unassembled WGS sequence"/>
</dbReference>
<dbReference type="STRING" id="1890364.A0A2P6N4R4"/>
<feature type="compositionally biased region" description="Polar residues" evidence="3">
    <location>
        <begin position="247"/>
        <end position="258"/>
    </location>
</feature>
<dbReference type="InterPro" id="IPR001452">
    <property type="entry name" value="SH3_domain"/>
</dbReference>
<feature type="compositionally biased region" description="Low complexity" evidence="3">
    <location>
        <begin position="202"/>
        <end position="219"/>
    </location>
</feature>
<feature type="compositionally biased region" description="Polar residues" evidence="3">
    <location>
        <begin position="36"/>
        <end position="61"/>
    </location>
</feature>
<protein>
    <submittedName>
        <fullName evidence="5">Voltage gated chloride channel domain-containing protein</fullName>
    </submittedName>
</protein>
<feature type="compositionally biased region" description="Polar residues" evidence="3">
    <location>
        <begin position="114"/>
        <end position="127"/>
    </location>
</feature>
<feature type="compositionally biased region" description="Basic and acidic residues" evidence="3">
    <location>
        <begin position="389"/>
        <end position="411"/>
    </location>
</feature>
<feature type="compositionally biased region" description="Polar residues" evidence="3">
    <location>
        <begin position="71"/>
        <end position="92"/>
    </location>
</feature>
<feature type="compositionally biased region" description="Low complexity" evidence="3">
    <location>
        <begin position="177"/>
        <end position="187"/>
    </location>
</feature>
<dbReference type="OrthoDB" id="207120at2759"/>
<dbReference type="InParanoid" id="A0A2P6N4R4"/>
<dbReference type="PRINTS" id="PR00452">
    <property type="entry name" value="SH3DOMAIN"/>
</dbReference>
<name>A0A2P6N4R4_9EUKA</name>
<evidence type="ECO:0000313" key="5">
    <source>
        <dbReference type="EMBL" id="PRP78945.1"/>
    </source>
</evidence>
<feature type="compositionally biased region" description="Polar residues" evidence="3">
    <location>
        <begin position="145"/>
        <end position="163"/>
    </location>
</feature>
<evidence type="ECO:0000256" key="3">
    <source>
        <dbReference type="SAM" id="MobiDB-lite"/>
    </source>
</evidence>
<evidence type="ECO:0000256" key="1">
    <source>
        <dbReference type="ARBA" id="ARBA00022443"/>
    </source>
</evidence>
<reference evidence="5 6" key="1">
    <citation type="journal article" date="2018" name="Genome Biol. Evol.">
        <title>Multiple Roots of Fruiting Body Formation in Amoebozoa.</title>
        <authorList>
            <person name="Hillmann F."/>
            <person name="Forbes G."/>
            <person name="Novohradska S."/>
            <person name="Ferling I."/>
            <person name="Riege K."/>
            <person name="Groth M."/>
            <person name="Westermann M."/>
            <person name="Marz M."/>
            <person name="Spaller T."/>
            <person name="Winckler T."/>
            <person name="Schaap P."/>
            <person name="Glockner G."/>
        </authorList>
    </citation>
    <scope>NUCLEOTIDE SEQUENCE [LARGE SCALE GENOMIC DNA]</scope>
    <source>
        <strain evidence="5 6">Jena</strain>
    </source>
</reference>
<evidence type="ECO:0000259" key="4">
    <source>
        <dbReference type="PROSITE" id="PS50002"/>
    </source>
</evidence>
<evidence type="ECO:0000256" key="2">
    <source>
        <dbReference type="PROSITE-ProRule" id="PRU00192"/>
    </source>
</evidence>
<feature type="region of interest" description="Disordered" evidence="3">
    <location>
        <begin position="20"/>
        <end position="258"/>
    </location>
</feature>
<organism evidence="5 6">
    <name type="scientific">Planoprotostelium fungivorum</name>
    <dbReference type="NCBI Taxonomy" id="1890364"/>
    <lineage>
        <taxon>Eukaryota</taxon>
        <taxon>Amoebozoa</taxon>
        <taxon>Evosea</taxon>
        <taxon>Variosea</taxon>
        <taxon>Cavosteliida</taxon>
        <taxon>Cavosteliaceae</taxon>
        <taxon>Planoprotostelium</taxon>
    </lineage>
</organism>